<dbReference type="Proteomes" id="UP000256763">
    <property type="component" value="Unassembled WGS sequence"/>
</dbReference>
<evidence type="ECO:0000259" key="10">
    <source>
        <dbReference type="Pfam" id="PF06429"/>
    </source>
</evidence>
<dbReference type="Pfam" id="PF22638">
    <property type="entry name" value="FlgK_D1"/>
    <property type="match status" value="1"/>
</dbReference>
<dbReference type="SUPFAM" id="SSF64518">
    <property type="entry name" value="Phase 1 flagellin"/>
    <property type="match status" value="1"/>
</dbReference>
<dbReference type="RefSeq" id="WP_116301167.1">
    <property type="nucleotide sequence ID" value="NZ_NFZV01000003.1"/>
</dbReference>
<evidence type="ECO:0000256" key="6">
    <source>
        <dbReference type="ARBA" id="ARBA00023143"/>
    </source>
</evidence>
<evidence type="ECO:0000256" key="2">
    <source>
        <dbReference type="ARBA" id="ARBA00004613"/>
    </source>
</evidence>
<feature type="domain" description="Flagellar basal-body/hook protein C-terminal" evidence="10">
    <location>
        <begin position="415"/>
        <end position="454"/>
    </location>
</feature>
<comment type="subcellular location">
    <subcellularLocation>
        <location evidence="1 7">Bacterial flagellum</location>
    </subcellularLocation>
    <subcellularLocation>
        <location evidence="2 7">Secreted</location>
    </subcellularLocation>
</comment>
<sequence length="455" mass="48775">MTVLSQIGYSGLQAAHTALTVAGQNIANVNTPGFNRLALDTHSVAGHGRLSGGGGVEVTGIRRIVNDFNNQQLWRATTDAKYHETRQTYLTALESLVDSDGSSISIGLDNLFAALSEATTAPDSIALRQQILNDAEELTQRFNGLNGNIQSQINAVHGQRQSMVNEINGISNNIAELNDRIIQLEASGRDTASLRDHRDALIKDLSELVDIRPLERADGAIDVALANGQPLVSGRRASEIEVVQTGAGEQQLVLSFAGTDFALNQQRLGGSLGALYDVEYGSLRPAQDELHDMAGAIAELFNDTITQGFDLEGNAGQELFVYNPASTTGMLTLNPLRPEELALSSEPDEVGNSDILSQLIEIRHATIEVAGSNVPVNDAYAGLVGRVASTSRQNQADLEAAKSVQNSAQAQRDQVSAVNLDEEAINLMTYTQAYQANMRVISTSNELFASLLTMF</sequence>
<dbReference type="InterPro" id="IPR002371">
    <property type="entry name" value="FlgK"/>
</dbReference>
<dbReference type="AlphaFoldDB" id="A0A3E0X1K2"/>
<dbReference type="PANTHER" id="PTHR30033:SF1">
    <property type="entry name" value="FLAGELLAR HOOK-ASSOCIATED PROTEIN 1"/>
    <property type="match status" value="1"/>
</dbReference>
<dbReference type="GO" id="GO:0009424">
    <property type="term" value="C:bacterial-type flagellum hook"/>
    <property type="evidence" value="ECO:0007669"/>
    <property type="project" value="UniProtKB-UniRule"/>
</dbReference>
<dbReference type="PANTHER" id="PTHR30033">
    <property type="entry name" value="FLAGELLAR HOOK-ASSOCIATED PROTEIN 1"/>
    <property type="match status" value="1"/>
</dbReference>
<dbReference type="GO" id="GO:0005576">
    <property type="term" value="C:extracellular region"/>
    <property type="evidence" value="ECO:0007669"/>
    <property type="project" value="UniProtKB-SubCell"/>
</dbReference>
<evidence type="ECO:0000256" key="7">
    <source>
        <dbReference type="RuleBase" id="RU362065"/>
    </source>
</evidence>
<keyword evidence="6 7" id="KW-0975">Bacterial flagellum</keyword>
<keyword evidence="12" id="KW-0282">Flagellum</keyword>
<evidence type="ECO:0000256" key="3">
    <source>
        <dbReference type="ARBA" id="ARBA00009677"/>
    </source>
</evidence>
<organism evidence="12 13">
    <name type="scientific">Alkalilimnicola ehrlichii</name>
    <dbReference type="NCBI Taxonomy" id="351052"/>
    <lineage>
        <taxon>Bacteria</taxon>
        <taxon>Pseudomonadati</taxon>
        <taxon>Pseudomonadota</taxon>
        <taxon>Gammaproteobacteria</taxon>
        <taxon>Chromatiales</taxon>
        <taxon>Ectothiorhodospiraceae</taxon>
        <taxon>Alkalilimnicola</taxon>
    </lineage>
</organism>
<feature type="coiled-coil region" evidence="8">
    <location>
        <begin position="160"/>
        <end position="187"/>
    </location>
</feature>
<keyword evidence="8" id="KW-0175">Coiled coil</keyword>
<evidence type="ECO:0000256" key="5">
    <source>
        <dbReference type="ARBA" id="ARBA00022525"/>
    </source>
</evidence>
<gene>
    <name evidence="7" type="primary">flgK</name>
    <name evidence="12" type="ORF">CAL65_05655</name>
</gene>
<dbReference type="Pfam" id="PF00460">
    <property type="entry name" value="Flg_bb_rod"/>
    <property type="match status" value="1"/>
</dbReference>
<feature type="domain" description="Flagellar basal body rod protein N-terminal" evidence="9">
    <location>
        <begin position="7"/>
        <end position="34"/>
    </location>
</feature>
<reference evidence="13" key="1">
    <citation type="submission" date="2017-05" db="EMBL/GenBank/DDBJ databases">
        <authorList>
            <person name="Sharma S."/>
            <person name="Sidhu C."/>
            <person name="Pinnaka A.K."/>
        </authorList>
    </citation>
    <scope>NUCLEOTIDE SEQUENCE [LARGE SCALE GENOMIC DNA]</scope>
    <source>
        <strain evidence="13">AK93</strain>
    </source>
</reference>
<dbReference type="NCBIfam" id="TIGR02492">
    <property type="entry name" value="flgK_ends"/>
    <property type="match status" value="1"/>
</dbReference>
<accession>A0A3E0X1K2</accession>
<dbReference type="EMBL" id="NFZW01000004">
    <property type="protein sequence ID" value="RFA38309.1"/>
    <property type="molecule type" value="Genomic_DNA"/>
</dbReference>
<name>A0A3E0X1K2_9GAMM</name>
<dbReference type="InterPro" id="IPR001444">
    <property type="entry name" value="Flag_bb_rod_N"/>
</dbReference>
<evidence type="ECO:0000259" key="11">
    <source>
        <dbReference type="Pfam" id="PF22638"/>
    </source>
</evidence>
<dbReference type="OrthoDB" id="9802553at2"/>
<keyword evidence="5 7" id="KW-0964">Secreted</keyword>
<keyword evidence="12" id="KW-0969">Cilium</keyword>
<comment type="similarity">
    <text evidence="3 7">Belongs to the flagella basal body rod proteins family.</text>
</comment>
<evidence type="ECO:0000256" key="8">
    <source>
        <dbReference type="SAM" id="Coils"/>
    </source>
</evidence>
<evidence type="ECO:0000256" key="4">
    <source>
        <dbReference type="ARBA" id="ARBA00016244"/>
    </source>
</evidence>
<evidence type="ECO:0000313" key="12">
    <source>
        <dbReference type="EMBL" id="RFA38309.1"/>
    </source>
</evidence>
<proteinExistence type="inferred from homology"/>
<dbReference type="InterPro" id="IPR053927">
    <property type="entry name" value="FlgK_helical"/>
</dbReference>
<protein>
    <recommendedName>
        <fullName evidence="4 7">Flagellar hook-associated protein 1</fullName>
        <shortName evidence="7">HAP1</shortName>
    </recommendedName>
</protein>
<comment type="caution">
    <text evidence="12">The sequence shown here is derived from an EMBL/GenBank/DDBJ whole genome shotgun (WGS) entry which is preliminary data.</text>
</comment>
<evidence type="ECO:0000259" key="9">
    <source>
        <dbReference type="Pfam" id="PF00460"/>
    </source>
</evidence>
<dbReference type="GO" id="GO:0044780">
    <property type="term" value="P:bacterial-type flagellum assembly"/>
    <property type="evidence" value="ECO:0007669"/>
    <property type="project" value="InterPro"/>
</dbReference>
<feature type="domain" description="Flagellar hook-associated protein FlgK helical" evidence="11">
    <location>
        <begin position="91"/>
        <end position="320"/>
    </location>
</feature>
<dbReference type="InterPro" id="IPR010930">
    <property type="entry name" value="Flg_bb/hook_C_dom"/>
</dbReference>
<keyword evidence="13" id="KW-1185">Reference proteome</keyword>
<dbReference type="GO" id="GO:0005198">
    <property type="term" value="F:structural molecule activity"/>
    <property type="evidence" value="ECO:0007669"/>
    <property type="project" value="UniProtKB-UniRule"/>
</dbReference>
<dbReference type="Pfam" id="PF06429">
    <property type="entry name" value="Flg_bbr_C"/>
    <property type="match status" value="1"/>
</dbReference>
<evidence type="ECO:0000256" key="1">
    <source>
        <dbReference type="ARBA" id="ARBA00004365"/>
    </source>
</evidence>
<evidence type="ECO:0000313" key="13">
    <source>
        <dbReference type="Proteomes" id="UP000256763"/>
    </source>
</evidence>
<keyword evidence="12" id="KW-0966">Cell projection</keyword>
<dbReference type="PRINTS" id="PR01005">
    <property type="entry name" value="FLGHOOKAP1"/>
</dbReference>